<feature type="binding site" evidence="2">
    <location>
        <begin position="255"/>
        <end position="258"/>
    </location>
    <ligand>
        <name>substrate</name>
    </ligand>
</feature>
<feature type="active site" description="Nucleophile" evidence="1">
    <location>
        <position position="204"/>
    </location>
</feature>
<dbReference type="PANTHER" id="PTHR10188:SF6">
    <property type="entry name" value="N(4)-(BETA-N-ACETYLGLUCOSAMINYL)-L-ASPARAGINASE"/>
    <property type="match status" value="1"/>
</dbReference>
<evidence type="ECO:0000256" key="3">
    <source>
        <dbReference type="PIRSR" id="PIRSR600246-3"/>
    </source>
</evidence>
<organism evidence="4 5">
    <name type="scientific">Thermoanaerobaculum aquaticum</name>
    <dbReference type="NCBI Taxonomy" id="1312852"/>
    <lineage>
        <taxon>Bacteria</taxon>
        <taxon>Pseudomonadati</taxon>
        <taxon>Acidobacteriota</taxon>
        <taxon>Thermoanaerobaculia</taxon>
        <taxon>Thermoanaerobaculales</taxon>
        <taxon>Thermoanaerobaculaceae</taxon>
        <taxon>Thermoanaerobaculum</taxon>
    </lineage>
</organism>
<dbReference type="CDD" id="cd04513">
    <property type="entry name" value="Glycosylasparaginase"/>
    <property type="match status" value="1"/>
</dbReference>
<dbReference type="Gene3D" id="3.60.20.30">
    <property type="entry name" value="(Glycosyl)asparaginase"/>
    <property type="match status" value="1"/>
</dbReference>
<dbReference type="GO" id="GO:0016811">
    <property type="term" value="F:hydrolase activity, acting on carbon-nitrogen (but not peptide) bonds, in linear amides"/>
    <property type="evidence" value="ECO:0007669"/>
    <property type="project" value="UniProtKB-ARBA"/>
</dbReference>
<dbReference type="MEROPS" id="T02.007"/>
<sequence>MSQARGLTRREALAAIPALAAAQAVKPVASPQPLPVAVASSNGLQAVAEAVKRMEQGLPPVEAAVAGVSLVEADPNDVTVGYGGLPNEEGVVQLDAAVMDGTTMRAGAVAALEGIKHPSQVALTVMRRTTRVLLVGEGAKKFALAHGFKEEKLLTERARKIWLYWKENAAPGDDWLPDPKELEDPDLRWFVEKFGDAYFRPQGTIHLSAVDGQGRVGCCTTTSGLFFKLPGRVGDSPLVGCGLYCDGELGSAGATGHGESNIIVVGAHTVVEFMRQGKSPEEACLATLQRVVRNTREAYLKDAQGRPKNNLTLYAVNLRGEVGGASIWSGAQFAVCRAGQAPELRPCAYLFERPRRTT</sequence>
<evidence type="ECO:0000313" key="4">
    <source>
        <dbReference type="EMBL" id="KDA54565.1"/>
    </source>
</evidence>
<name>A0A062Y1B5_9BACT</name>
<dbReference type="PANTHER" id="PTHR10188">
    <property type="entry name" value="L-ASPARAGINASE"/>
    <property type="match status" value="1"/>
</dbReference>
<dbReference type="SUPFAM" id="SSF56235">
    <property type="entry name" value="N-terminal nucleophile aminohydrolases (Ntn hydrolases)"/>
    <property type="match status" value="1"/>
</dbReference>
<keyword evidence="5" id="KW-1185">Reference proteome</keyword>
<dbReference type="InterPro" id="IPR029055">
    <property type="entry name" value="Ntn_hydrolases_N"/>
</dbReference>
<proteinExistence type="predicted"/>
<evidence type="ECO:0000256" key="2">
    <source>
        <dbReference type="PIRSR" id="PIRSR600246-2"/>
    </source>
</evidence>
<dbReference type="Proteomes" id="UP000027284">
    <property type="component" value="Unassembled WGS sequence"/>
</dbReference>
<dbReference type="AlphaFoldDB" id="A0A062Y1B5"/>
<gene>
    <name evidence="4" type="ORF">EG19_10390</name>
</gene>
<comment type="caution">
    <text evidence="4">The sequence shown here is derived from an EMBL/GenBank/DDBJ whole genome shotgun (WGS) entry which is preliminary data.</text>
</comment>
<evidence type="ECO:0008006" key="6">
    <source>
        <dbReference type="Google" id="ProtNLM"/>
    </source>
</evidence>
<dbReference type="GO" id="GO:0005737">
    <property type="term" value="C:cytoplasm"/>
    <property type="evidence" value="ECO:0007669"/>
    <property type="project" value="TreeGrafter"/>
</dbReference>
<dbReference type="RefSeq" id="WP_038047111.1">
    <property type="nucleotide sequence ID" value="NZ_JMFG01000006.1"/>
</dbReference>
<accession>A0A062Y1B5</accession>
<protein>
    <recommendedName>
        <fullName evidence="6">Asparaginase</fullName>
    </recommendedName>
</protein>
<feature type="binding site" evidence="2">
    <location>
        <begin position="232"/>
        <end position="235"/>
    </location>
    <ligand>
        <name>substrate</name>
    </ligand>
</feature>
<dbReference type="InterPro" id="IPR000246">
    <property type="entry name" value="Peptidase_T2"/>
</dbReference>
<dbReference type="InterPro" id="IPR006311">
    <property type="entry name" value="TAT_signal"/>
</dbReference>
<dbReference type="PROSITE" id="PS51318">
    <property type="entry name" value="TAT"/>
    <property type="match status" value="1"/>
</dbReference>
<evidence type="ECO:0000313" key="5">
    <source>
        <dbReference type="Proteomes" id="UP000027284"/>
    </source>
</evidence>
<dbReference type="Pfam" id="PF01112">
    <property type="entry name" value="Asparaginase_2"/>
    <property type="match status" value="1"/>
</dbReference>
<feature type="site" description="Cleavage; by autolysis" evidence="3">
    <location>
        <begin position="203"/>
        <end position="204"/>
    </location>
</feature>
<dbReference type="STRING" id="1312852.EG19_10390"/>
<dbReference type="OrthoDB" id="9780217at2"/>
<evidence type="ECO:0000256" key="1">
    <source>
        <dbReference type="PIRSR" id="PIRSR600246-1"/>
    </source>
</evidence>
<dbReference type="EMBL" id="JMFG01000006">
    <property type="protein sequence ID" value="KDA54565.1"/>
    <property type="molecule type" value="Genomic_DNA"/>
</dbReference>
<reference evidence="4 5" key="1">
    <citation type="submission" date="2014-04" db="EMBL/GenBank/DDBJ databases">
        <title>The Genome Sequence of Thermoanaerobaculum aquaticum MP-01, The First Cultivated Group 23 Acidobacterium.</title>
        <authorList>
            <person name="Stamps B.W."/>
            <person name="Losey N.A."/>
            <person name="Lawson P.A."/>
            <person name="Stevenson B.S."/>
        </authorList>
    </citation>
    <scope>NUCLEOTIDE SEQUENCE [LARGE SCALE GENOMIC DNA]</scope>
    <source>
        <strain evidence="4 5">MP-01</strain>
    </source>
</reference>